<dbReference type="EMBL" id="KI295307">
    <property type="protein sequence ID" value="ESA03000.1"/>
    <property type="molecule type" value="Genomic_DNA"/>
</dbReference>
<proteinExistence type="predicted"/>
<name>U9T4F4_RHIID</name>
<protein>
    <submittedName>
        <fullName evidence="1">Uncharacterized protein</fullName>
    </submittedName>
</protein>
<accession>U9T4F4</accession>
<evidence type="ECO:0000313" key="1">
    <source>
        <dbReference type="EMBL" id="ESA03000.1"/>
    </source>
</evidence>
<reference evidence="1" key="1">
    <citation type="submission" date="2013-07" db="EMBL/GenBank/DDBJ databases">
        <title>The genome of an arbuscular mycorrhizal fungus provides insights into the evolution of the oldest plant symbiosis.</title>
        <authorList>
            <consortium name="DOE Joint Genome Institute"/>
            <person name="Tisserant E."/>
            <person name="Malbreil M."/>
            <person name="Kuo A."/>
            <person name="Kohler A."/>
            <person name="Symeonidi A."/>
            <person name="Balestrini R."/>
            <person name="Charron P."/>
            <person name="Duensing N."/>
            <person name="Frei-dit-Frey N."/>
            <person name="Gianinazzi-Pearson V."/>
            <person name="Gilbert B."/>
            <person name="Handa Y."/>
            <person name="Hijri M."/>
            <person name="Kaul R."/>
            <person name="Kawaguchi M."/>
            <person name="Krajinski F."/>
            <person name="Lammers P."/>
            <person name="Lapierre D."/>
            <person name="Masclaux F.G."/>
            <person name="Murat C."/>
            <person name="Morin E."/>
            <person name="Ndikumana S."/>
            <person name="Pagni M."/>
            <person name="Petitpierre D."/>
            <person name="Requena N."/>
            <person name="Rosikiewicz P."/>
            <person name="Riley R."/>
            <person name="Saito K."/>
            <person name="San Clemente H."/>
            <person name="Shapiro H."/>
            <person name="van Tuinen D."/>
            <person name="Becard G."/>
            <person name="Bonfante P."/>
            <person name="Paszkowski U."/>
            <person name="Shachar-Hill Y."/>
            <person name="Young J.P."/>
            <person name="Sanders I.R."/>
            <person name="Henrissat B."/>
            <person name="Rensing S.A."/>
            <person name="Grigoriev I.V."/>
            <person name="Corradi N."/>
            <person name="Roux C."/>
            <person name="Martin F."/>
        </authorList>
    </citation>
    <scope>NUCLEOTIDE SEQUENCE</scope>
    <source>
        <strain evidence="1">DAOM 197198</strain>
    </source>
</reference>
<dbReference type="AlphaFoldDB" id="U9T4F4"/>
<dbReference type="VEuPathDB" id="FungiDB:RhiirFUN_009107"/>
<dbReference type="HOGENOM" id="CLU_060165_0_0_1"/>
<sequence>MNAAATVPMIQPITQNNGIQMNQMNEFKFFHYAPNDGKFYHITCQIILQGSVFLDDRNYDHGFFYNINPTGNYYVTCKILPYSLIVNILNKNIYGIDIGINDLERKELLSLNQKLNLEQDLKQILHFHLVQNHILDSEITDRNLNSSYGHNTQTISITDSQDNFDNNFSQQTGVEYYNNNVTNPRQQVDFNNIPQHIPKELVYNGNINSFNGNIGNNVMITQATTDSQNNDFPFSTSVTPQNIISYHVTNSQQIIDFDNIPRQITDRDTNLFHGNIMNNTLSTQPVSTIDIDQNYDNGHQNVNGTRVFAYTQQQVDYRDTDNGNIGNNVTTIQSNGLTCDHQDLNDIHQATQPHVNLNDNYRDTDSHNGNIENNVMTICGHQDINDFRLQQQFILVKINEVDKITERLLVYVNQNNLFYV</sequence>
<gene>
    <name evidence="1" type="ORF">GLOINDRAFT_5963</name>
</gene>
<organism evidence="1">
    <name type="scientific">Rhizophagus irregularis (strain DAOM 181602 / DAOM 197198 / MUCL 43194)</name>
    <name type="common">Arbuscular mycorrhizal fungus</name>
    <name type="synonym">Glomus intraradices</name>
    <dbReference type="NCBI Taxonomy" id="747089"/>
    <lineage>
        <taxon>Eukaryota</taxon>
        <taxon>Fungi</taxon>
        <taxon>Fungi incertae sedis</taxon>
        <taxon>Mucoromycota</taxon>
        <taxon>Glomeromycotina</taxon>
        <taxon>Glomeromycetes</taxon>
        <taxon>Glomerales</taxon>
        <taxon>Glomeraceae</taxon>
        <taxon>Rhizophagus</taxon>
    </lineage>
</organism>